<keyword evidence="1" id="KW-0732">Signal</keyword>
<dbReference type="PROSITE" id="PS51257">
    <property type="entry name" value="PROKAR_LIPOPROTEIN"/>
    <property type="match status" value="1"/>
</dbReference>
<evidence type="ECO:0000313" key="3">
    <source>
        <dbReference type="Proteomes" id="UP000315312"/>
    </source>
</evidence>
<feature type="chain" id="PRO_5022903071" evidence="1">
    <location>
        <begin position="21"/>
        <end position="211"/>
    </location>
</feature>
<comment type="caution">
    <text evidence="2">The sequence shown here is derived from an EMBL/GenBank/DDBJ whole genome shotgun (WGS) entry which is preliminary data.</text>
</comment>
<name>A0A562KI07_9FLAO</name>
<keyword evidence="3" id="KW-1185">Reference proteome</keyword>
<organism evidence="2 3">
    <name type="scientific">Flavobacterium cheniae</name>
    <dbReference type="NCBI Taxonomy" id="295428"/>
    <lineage>
        <taxon>Bacteria</taxon>
        <taxon>Pseudomonadati</taxon>
        <taxon>Bacteroidota</taxon>
        <taxon>Flavobacteriia</taxon>
        <taxon>Flavobacteriales</taxon>
        <taxon>Flavobacteriaceae</taxon>
        <taxon>Flavobacterium</taxon>
    </lineage>
</organism>
<evidence type="ECO:0000256" key="1">
    <source>
        <dbReference type="SAM" id="SignalP"/>
    </source>
</evidence>
<reference evidence="2 3" key="1">
    <citation type="journal article" date="2015" name="Stand. Genomic Sci.">
        <title>Genomic Encyclopedia of Bacterial and Archaeal Type Strains, Phase III: the genomes of soil and plant-associated and newly described type strains.</title>
        <authorList>
            <person name="Whitman W.B."/>
            <person name="Woyke T."/>
            <person name="Klenk H.P."/>
            <person name="Zhou Y."/>
            <person name="Lilburn T.G."/>
            <person name="Beck B.J."/>
            <person name="De Vos P."/>
            <person name="Vandamme P."/>
            <person name="Eisen J.A."/>
            <person name="Garrity G."/>
            <person name="Hugenholtz P."/>
            <person name="Kyrpides N.C."/>
        </authorList>
    </citation>
    <scope>NUCLEOTIDE SEQUENCE [LARGE SCALE GENOMIC DNA]</scope>
    <source>
        <strain evidence="2 3">CGMCC 1.6844</strain>
    </source>
</reference>
<proteinExistence type="predicted"/>
<dbReference type="NCBIfam" id="NF038128">
    <property type="entry name" value="choice_anch_J"/>
    <property type="match status" value="1"/>
</dbReference>
<sequence length="211" mass="22856">MKIKFLKTMFLLALGTSALTSCVGDDDYAIPTVYEYAFNEGFETSTTGSGSVEVPITLEGWVNYNASTSTPLSSRLWHARTFDDNIYAEFSSFYSTTGTNDVAWLITPVIDLTGTTGEILSFSTKTRFANGYPLTAFISTDYDGTTAGIATATWTPLSFTAPTANDVFVSSGNIDISSYESDNVRIAFKYTGSRAGVTTTLQLDNVKITKN</sequence>
<dbReference type="RefSeq" id="WP_133609201.1">
    <property type="nucleotide sequence ID" value="NZ_SNZC01000002.1"/>
</dbReference>
<feature type="signal peptide" evidence="1">
    <location>
        <begin position="1"/>
        <end position="20"/>
    </location>
</feature>
<gene>
    <name evidence="2" type="ORF">IP97_01576</name>
</gene>
<dbReference type="Proteomes" id="UP000315312">
    <property type="component" value="Unassembled WGS sequence"/>
</dbReference>
<dbReference type="OrthoDB" id="1492759at2"/>
<evidence type="ECO:0000313" key="2">
    <source>
        <dbReference type="EMBL" id="TWH94863.1"/>
    </source>
</evidence>
<protein>
    <submittedName>
        <fullName evidence="2">Uncharacterized protein DUF5017</fullName>
    </submittedName>
</protein>
<dbReference type="EMBL" id="VLKM01000005">
    <property type="protein sequence ID" value="TWH94863.1"/>
    <property type="molecule type" value="Genomic_DNA"/>
</dbReference>
<dbReference type="AlphaFoldDB" id="A0A562KI07"/>
<accession>A0A562KI07</accession>